<comment type="similarity">
    <text evidence="1 6">Belongs to the universal ribosomal protein uL4 family.</text>
</comment>
<protein>
    <recommendedName>
        <fullName evidence="6">Large ribosomal subunit protein uL4</fullName>
    </recommendedName>
</protein>
<dbReference type="GO" id="GO:0005840">
    <property type="term" value="C:ribosome"/>
    <property type="evidence" value="ECO:0007669"/>
    <property type="project" value="UniProtKB-KW"/>
</dbReference>
<organism evidence="7">
    <name type="scientific">Archaeoglobus fulgidus</name>
    <dbReference type="NCBI Taxonomy" id="2234"/>
    <lineage>
        <taxon>Archaea</taxon>
        <taxon>Methanobacteriati</taxon>
        <taxon>Methanobacteriota</taxon>
        <taxon>Archaeoglobi</taxon>
        <taxon>Archaeoglobales</taxon>
        <taxon>Archaeoglobaceae</taxon>
        <taxon>Archaeoglobus</taxon>
    </lineage>
</organism>
<dbReference type="EMBL" id="DSCQ01000019">
    <property type="protein sequence ID" value="HET20757.1"/>
    <property type="molecule type" value="Genomic_DNA"/>
</dbReference>
<keyword evidence="3 6" id="KW-0694">RNA-binding</keyword>
<name>A0A7C2N688_ARCFL</name>
<dbReference type="NCBIfam" id="TIGR03672">
    <property type="entry name" value="rpl4p_arch"/>
    <property type="match status" value="1"/>
</dbReference>
<dbReference type="GO" id="GO:0003735">
    <property type="term" value="F:structural constituent of ribosome"/>
    <property type="evidence" value="ECO:0007669"/>
    <property type="project" value="InterPro"/>
</dbReference>
<evidence type="ECO:0000256" key="6">
    <source>
        <dbReference type="HAMAP-Rule" id="MF_01328"/>
    </source>
</evidence>
<keyword evidence="2 6" id="KW-0699">rRNA-binding</keyword>
<comment type="subunit">
    <text evidence="6">Part of the 50S ribosomal subunit.</text>
</comment>
<keyword evidence="5 6" id="KW-0687">Ribonucleoprotein</keyword>
<comment type="function">
    <text evidence="6">One of the primary rRNA binding proteins, this protein initially binds near the 5'-end of the 23S rRNA. It is important during the early stages of 50S assembly. It makes multiple contacts with different domains of the 23S rRNA in the assembled 50S subunit and ribosome.</text>
</comment>
<keyword evidence="4 6" id="KW-0689">Ribosomal protein</keyword>
<dbReference type="HAMAP" id="MF_01328_A">
    <property type="entry name" value="Ribosomal_uL4_A"/>
    <property type="match status" value="1"/>
</dbReference>
<gene>
    <name evidence="7" type="primary">rpl4p</name>
    <name evidence="6" type="synonym">rpl4</name>
    <name evidence="7" type="ORF">ENN70_01325</name>
</gene>
<dbReference type="GO" id="GO:1990904">
    <property type="term" value="C:ribonucleoprotein complex"/>
    <property type="evidence" value="ECO:0007669"/>
    <property type="project" value="UniProtKB-KW"/>
</dbReference>
<proteinExistence type="inferred from homology"/>
<dbReference type="SUPFAM" id="SSF52166">
    <property type="entry name" value="Ribosomal protein L4"/>
    <property type="match status" value="1"/>
</dbReference>
<dbReference type="InterPro" id="IPR019970">
    <property type="entry name" value="Ribosomall_uL4-arc"/>
</dbReference>
<sequence>MKAKVLNLKGEITEEIELPEVFSEEFRPDIIKRAVLAIQSHRRQPYGPNPLSGVNYSWENWGPGYGYARVPRWKLGRRAVVVPQAVGGRRAHPPKPERNWAEKINKKEMRKALKSAIAATANEEIVKQRNHLFEGELPKIVTDEIESVSKTKDVAEIFRAIGVYADVERAKERKRHRAGKGKMRGRRYVKRKSVLLVVGKDGGVVKAAKNLPGVDAVVVKDLNVELLAPGCHPGRLTVWTKSAIKYLGEWLC</sequence>
<accession>A0A7C2N688</accession>
<evidence type="ECO:0000256" key="4">
    <source>
        <dbReference type="ARBA" id="ARBA00022980"/>
    </source>
</evidence>
<evidence type="ECO:0000313" key="7">
    <source>
        <dbReference type="EMBL" id="HET20757.1"/>
    </source>
</evidence>
<dbReference type="Pfam" id="PF00573">
    <property type="entry name" value="Ribosomal_L4"/>
    <property type="match status" value="1"/>
</dbReference>
<dbReference type="InterPro" id="IPR002136">
    <property type="entry name" value="Ribosomal_uL4"/>
</dbReference>
<evidence type="ECO:0000256" key="5">
    <source>
        <dbReference type="ARBA" id="ARBA00023274"/>
    </source>
</evidence>
<evidence type="ECO:0000256" key="1">
    <source>
        <dbReference type="ARBA" id="ARBA00010528"/>
    </source>
</evidence>
<dbReference type="InterPro" id="IPR045240">
    <property type="entry name" value="Ribosomal_uL4_euk/arch"/>
</dbReference>
<dbReference type="GO" id="GO:0019843">
    <property type="term" value="F:rRNA binding"/>
    <property type="evidence" value="ECO:0007669"/>
    <property type="project" value="UniProtKB-UniRule"/>
</dbReference>
<dbReference type="PANTHER" id="PTHR19431">
    <property type="entry name" value="60S RIBOSOMAL PROTEIN L4"/>
    <property type="match status" value="1"/>
</dbReference>
<dbReference type="Gene3D" id="3.40.1370.10">
    <property type="match status" value="1"/>
</dbReference>
<dbReference type="AlphaFoldDB" id="A0A7C2N688"/>
<dbReference type="GO" id="GO:0006412">
    <property type="term" value="P:translation"/>
    <property type="evidence" value="ECO:0007669"/>
    <property type="project" value="UniProtKB-UniRule"/>
</dbReference>
<comment type="caution">
    <text evidence="7">The sequence shown here is derived from an EMBL/GenBank/DDBJ whole genome shotgun (WGS) entry which is preliminary data.</text>
</comment>
<evidence type="ECO:0000256" key="2">
    <source>
        <dbReference type="ARBA" id="ARBA00022730"/>
    </source>
</evidence>
<reference evidence="7" key="1">
    <citation type="journal article" date="2020" name="mSystems">
        <title>Genome- and Community-Level Interaction Insights into Carbon Utilization and Element Cycling Functions of Hydrothermarchaeota in Hydrothermal Sediment.</title>
        <authorList>
            <person name="Zhou Z."/>
            <person name="Liu Y."/>
            <person name="Xu W."/>
            <person name="Pan J."/>
            <person name="Luo Z.H."/>
            <person name="Li M."/>
        </authorList>
    </citation>
    <scope>NUCLEOTIDE SEQUENCE [LARGE SCALE GENOMIC DNA]</scope>
    <source>
        <strain evidence="7">SpSt-12</strain>
    </source>
</reference>
<evidence type="ECO:0000256" key="3">
    <source>
        <dbReference type="ARBA" id="ARBA00022884"/>
    </source>
</evidence>
<comment type="function">
    <text evidence="6">Forms part of the polypeptide exit tunnel.</text>
</comment>
<dbReference type="InterPro" id="IPR023574">
    <property type="entry name" value="Ribosomal_uL4_dom_sf"/>
</dbReference>